<evidence type="ECO:0000313" key="7">
    <source>
        <dbReference type="EMBL" id="PWN96020.1"/>
    </source>
</evidence>
<dbReference type="RefSeq" id="XP_025596299.1">
    <property type="nucleotide sequence ID" value="XM_025743097.1"/>
</dbReference>
<accession>A0A316Z2K5</accession>
<keyword evidence="3 6" id="KW-1133">Transmembrane helix</keyword>
<dbReference type="PANTHER" id="PTHR10687">
    <property type="entry name" value="SECRETORY CARRIER-ASSOCIATED MEMBRANE PROTEIN SCAMP"/>
    <property type="match status" value="1"/>
</dbReference>
<feature type="region of interest" description="Disordered" evidence="5">
    <location>
        <begin position="1"/>
        <end position="81"/>
    </location>
</feature>
<evidence type="ECO:0000256" key="2">
    <source>
        <dbReference type="ARBA" id="ARBA00022692"/>
    </source>
</evidence>
<reference evidence="7 8" key="1">
    <citation type="journal article" date="2018" name="Mol. Biol. Evol.">
        <title>Broad Genomic Sampling Reveals a Smut Pathogenic Ancestry of the Fungal Clade Ustilaginomycotina.</title>
        <authorList>
            <person name="Kijpornyongpan T."/>
            <person name="Mondo S.J."/>
            <person name="Barry K."/>
            <person name="Sandor L."/>
            <person name="Lee J."/>
            <person name="Lipzen A."/>
            <person name="Pangilinan J."/>
            <person name="LaButti K."/>
            <person name="Hainaut M."/>
            <person name="Henrissat B."/>
            <person name="Grigoriev I.V."/>
            <person name="Spatafora J.W."/>
            <person name="Aime M.C."/>
        </authorList>
    </citation>
    <scope>NUCLEOTIDE SEQUENCE [LARGE SCALE GENOMIC DNA]</scope>
    <source>
        <strain evidence="7 8">MCA 4186</strain>
    </source>
</reference>
<feature type="transmembrane region" description="Helical" evidence="6">
    <location>
        <begin position="164"/>
        <end position="184"/>
    </location>
</feature>
<keyword evidence="2 6" id="KW-0812">Transmembrane</keyword>
<dbReference type="EMBL" id="KZ819301">
    <property type="protein sequence ID" value="PWN96020.1"/>
    <property type="molecule type" value="Genomic_DNA"/>
</dbReference>
<feature type="transmembrane region" description="Helical" evidence="6">
    <location>
        <begin position="196"/>
        <end position="221"/>
    </location>
</feature>
<dbReference type="GeneID" id="37270641"/>
<name>A0A316Z2K5_9BASI</name>
<dbReference type="AlphaFoldDB" id="A0A316Z2K5"/>
<evidence type="ECO:0000256" key="5">
    <source>
        <dbReference type="SAM" id="MobiDB-lite"/>
    </source>
</evidence>
<feature type="compositionally biased region" description="Basic and acidic residues" evidence="5">
    <location>
        <begin position="1"/>
        <end position="10"/>
    </location>
</feature>
<dbReference type="GO" id="GO:0055038">
    <property type="term" value="C:recycling endosome membrane"/>
    <property type="evidence" value="ECO:0007669"/>
    <property type="project" value="TreeGrafter"/>
</dbReference>
<evidence type="ECO:0000256" key="4">
    <source>
        <dbReference type="ARBA" id="ARBA00023136"/>
    </source>
</evidence>
<protein>
    <submittedName>
        <fullName evidence="7">Scamp-domain-containing protein</fullName>
    </submittedName>
</protein>
<keyword evidence="8" id="KW-1185">Reference proteome</keyword>
<sequence>MADPFADRAALDANPFADPSVQGALAGSRTFEADDDTPYGHSYASTPQPKGAYETDDPYGTSGGTSGSGANARAEELRRREQELERREAELANRAENIRKHGRNNWPFFFPLIFHDIDAEIPPDSQQIMHHLYWLWLVLAGTLVVNVVACVFLITRGSDGIKDIITSCVYLPVISVLSFLLWYRPVYNGFMKEHSIFYYLYFVFCGFHLVFSLYLFLGIPSTGSCGLLNTIYSFTDESKRIVAGILGCIVTVGFAVQGLGNLWYYRQIWQHNKEQGHTFAQAKSEFAAHGAKAYFTRGSQV</sequence>
<evidence type="ECO:0000313" key="8">
    <source>
        <dbReference type="Proteomes" id="UP000245946"/>
    </source>
</evidence>
<proteinExistence type="predicted"/>
<feature type="transmembrane region" description="Helical" evidence="6">
    <location>
        <begin position="241"/>
        <end position="265"/>
    </location>
</feature>
<evidence type="ECO:0000256" key="3">
    <source>
        <dbReference type="ARBA" id="ARBA00022989"/>
    </source>
</evidence>
<dbReference type="OrthoDB" id="242866at2759"/>
<dbReference type="GO" id="GO:0032588">
    <property type="term" value="C:trans-Golgi network membrane"/>
    <property type="evidence" value="ECO:0007669"/>
    <property type="project" value="TreeGrafter"/>
</dbReference>
<gene>
    <name evidence="7" type="ORF">FA09DRAFT_331608</name>
</gene>
<evidence type="ECO:0000256" key="6">
    <source>
        <dbReference type="SAM" id="Phobius"/>
    </source>
</evidence>
<evidence type="ECO:0000256" key="1">
    <source>
        <dbReference type="ARBA" id="ARBA00004141"/>
    </source>
</evidence>
<organism evidence="7 8">
    <name type="scientific">Tilletiopsis washingtonensis</name>
    <dbReference type="NCBI Taxonomy" id="58919"/>
    <lineage>
        <taxon>Eukaryota</taxon>
        <taxon>Fungi</taxon>
        <taxon>Dikarya</taxon>
        <taxon>Basidiomycota</taxon>
        <taxon>Ustilaginomycotina</taxon>
        <taxon>Exobasidiomycetes</taxon>
        <taxon>Entylomatales</taxon>
        <taxon>Entylomatales incertae sedis</taxon>
        <taxon>Tilletiopsis</taxon>
    </lineage>
</organism>
<feature type="transmembrane region" description="Helical" evidence="6">
    <location>
        <begin position="133"/>
        <end position="158"/>
    </location>
</feature>
<comment type="subcellular location">
    <subcellularLocation>
        <location evidence="1">Membrane</location>
        <topology evidence="1">Multi-pass membrane protein</topology>
    </subcellularLocation>
</comment>
<keyword evidence="4 6" id="KW-0472">Membrane</keyword>
<dbReference type="PANTHER" id="PTHR10687:SF90">
    <property type="entry name" value="SECRETORY CARRIER MEMBRANE PROTEIN"/>
    <property type="match status" value="1"/>
</dbReference>
<dbReference type="Proteomes" id="UP000245946">
    <property type="component" value="Unassembled WGS sequence"/>
</dbReference>
<dbReference type="InterPro" id="IPR007273">
    <property type="entry name" value="SCAMP"/>
</dbReference>
<dbReference type="GO" id="GO:0015031">
    <property type="term" value="P:protein transport"/>
    <property type="evidence" value="ECO:0007669"/>
    <property type="project" value="InterPro"/>
</dbReference>
<dbReference type="Pfam" id="PF04144">
    <property type="entry name" value="SCAMP"/>
    <property type="match status" value="1"/>
</dbReference>